<sequence>MKNILVITDLSQEALPVLQFANKLAAKADAEIVLLHCLQSETLTATTENRALSRLRSFAGRLQQQYPKVNATVVYNECVVRSGSLVSSVQDLVQDYHINLILMPTPYGADEPENAHFFQAFLERVNCPVLLVPPQGEFKNYSRISYASDFTKLDMGILKKIISFARLFNADLDLVHVYQKTQRPYLAQYKKALNQLCVEVTYDKIHFFLLEEDDKLEGINDFAEQREADLLVIATPDANLVNRLCSQKYLKTDAYHRHIPTIIYPESNGIICSAHCPVCTIEKQRKPNMELVAI</sequence>
<comment type="similarity">
    <text evidence="1">Belongs to the universal stress protein A family.</text>
</comment>
<gene>
    <name evidence="3" type="ORF">AAE02nite_23830</name>
</gene>
<feature type="domain" description="UspA" evidence="2">
    <location>
        <begin position="1"/>
        <end position="133"/>
    </location>
</feature>
<dbReference type="RefSeq" id="WP_146897987.1">
    <property type="nucleotide sequence ID" value="NZ_BJYS01000017.1"/>
</dbReference>
<dbReference type="CDD" id="cd00293">
    <property type="entry name" value="USP-like"/>
    <property type="match status" value="1"/>
</dbReference>
<proteinExistence type="inferred from homology"/>
<evidence type="ECO:0000313" key="4">
    <source>
        <dbReference type="Proteomes" id="UP000321532"/>
    </source>
</evidence>
<dbReference type="EMBL" id="BJYS01000017">
    <property type="protein sequence ID" value="GEO04719.1"/>
    <property type="molecule type" value="Genomic_DNA"/>
</dbReference>
<dbReference type="OrthoDB" id="936242at2"/>
<dbReference type="InterPro" id="IPR006016">
    <property type="entry name" value="UspA"/>
</dbReference>
<reference evidence="3 4" key="1">
    <citation type="submission" date="2019-07" db="EMBL/GenBank/DDBJ databases">
        <title>Whole genome shotgun sequence of Adhaeribacter aerolatus NBRC 106133.</title>
        <authorList>
            <person name="Hosoyama A."/>
            <person name="Uohara A."/>
            <person name="Ohji S."/>
            <person name="Ichikawa N."/>
        </authorList>
    </citation>
    <scope>NUCLEOTIDE SEQUENCE [LARGE SCALE GENOMIC DNA]</scope>
    <source>
        <strain evidence="3 4">NBRC 106133</strain>
    </source>
</reference>
<protein>
    <submittedName>
        <fullName evidence="3">Universal stress protein</fullName>
    </submittedName>
</protein>
<evidence type="ECO:0000256" key="1">
    <source>
        <dbReference type="ARBA" id="ARBA00008791"/>
    </source>
</evidence>
<dbReference type="PANTHER" id="PTHR46268">
    <property type="entry name" value="STRESS RESPONSE PROTEIN NHAX"/>
    <property type="match status" value="1"/>
</dbReference>
<name>A0A512AYC6_9BACT</name>
<dbReference type="PANTHER" id="PTHR46268:SF6">
    <property type="entry name" value="UNIVERSAL STRESS PROTEIN UP12"/>
    <property type="match status" value="1"/>
</dbReference>
<evidence type="ECO:0000313" key="3">
    <source>
        <dbReference type="EMBL" id="GEO04719.1"/>
    </source>
</evidence>
<dbReference type="Pfam" id="PF00582">
    <property type="entry name" value="Usp"/>
    <property type="match status" value="1"/>
</dbReference>
<comment type="caution">
    <text evidence="3">The sequence shown here is derived from an EMBL/GenBank/DDBJ whole genome shotgun (WGS) entry which is preliminary data.</text>
</comment>
<dbReference type="Gene3D" id="3.40.50.620">
    <property type="entry name" value="HUPs"/>
    <property type="match status" value="2"/>
</dbReference>
<dbReference type="Proteomes" id="UP000321532">
    <property type="component" value="Unassembled WGS sequence"/>
</dbReference>
<dbReference type="AlphaFoldDB" id="A0A512AYC6"/>
<dbReference type="InterPro" id="IPR014729">
    <property type="entry name" value="Rossmann-like_a/b/a_fold"/>
</dbReference>
<dbReference type="SUPFAM" id="SSF52402">
    <property type="entry name" value="Adenine nucleotide alpha hydrolases-like"/>
    <property type="match status" value="2"/>
</dbReference>
<accession>A0A512AYC6</accession>
<organism evidence="3 4">
    <name type="scientific">Adhaeribacter aerolatus</name>
    <dbReference type="NCBI Taxonomy" id="670289"/>
    <lineage>
        <taxon>Bacteria</taxon>
        <taxon>Pseudomonadati</taxon>
        <taxon>Bacteroidota</taxon>
        <taxon>Cytophagia</taxon>
        <taxon>Cytophagales</taxon>
        <taxon>Hymenobacteraceae</taxon>
        <taxon>Adhaeribacter</taxon>
    </lineage>
</organism>
<keyword evidence="4" id="KW-1185">Reference proteome</keyword>
<evidence type="ECO:0000259" key="2">
    <source>
        <dbReference type="Pfam" id="PF00582"/>
    </source>
</evidence>